<dbReference type="PROSITE" id="PS00518">
    <property type="entry name" value="ZF_RING_1"/>
    <property type="match status" value="2"/>
</dbReference>
<accession>A0ABC8UTN3</accession>
<dbReference type="InterPro" id="IPR058746">
    <property type="entry name" value="Znf_RING-type_Topors"/>
</dbReference>
<dbReference type="Pfam" id="PF13639">
    <property type="entry name" value="zf-RING_2"/>
    <property type="match status" value="2"/>
</dbReference>
<evidence type="ECO:0000313" key="8">
    <source>
        <dbReference type="Proteomes" id="UP001642360"/>
    </source>
</evidence>
<keyword evidence="2 4" id="KW-0863">Zinc-finger</keyword>
<dbReference type="SUPFAM" id="SSF57850">
    <property type="entry name" value="RING/U-box"/>
    <property type="match status" value="2"/>
</dbReference>
<evidence type="ECO:0000256" key="1">
    <source>
        <dbReference type="ARBA" id="ARBA00022723"/>
    </source>
</evidence>
<dbReference type="EMBL" id="CAUOFW020008946">
    <property type="protein sequence ID" value="CAK9184395.1"/>
    <property type="molecule type" value="Genomic_DNA"/>
</dbReference>
<organism evidence="7 8">
    <name type="scientific">Ilex paraguariensis</name>
    <name type="common">yerba mate</name>
    <dbReference type="NCBI Taxonomy" id="185542"/>
    <lineage>
        <taxon>Eukaryota</taxon>
        <taxon>Viridiplantae</taxon>
        <taxon>Streptophyta</taxon>
        <taxon>Embryophyta</taxon>
        <taxon>Tracheophyta</taxon>
        <taxon>Spermatophyta</taxon>
        <taxon>Magnoliopsida</taxon>
        <taxon>eudicotyledons</taxon>
        <taxon>Gunneridae</taxon>
        <taxon>Pentapetalae</taxon>
        <taxon>asterids</taxon>
        <taxon>campanulids</taxon>
        <taxon>Aquifoliales</taxon>
        <taxon>Aquifoliaceae</taxon>
        <taxon>Ilex</taxon>
    </lineage>
</organism>
<evidence type="ECO:0000256" key="4">
    <source>
        <dbReference type="PROSITE-ProRule" id="PRU00175"/>
    </source>
</evidence>
<feature type="compositionally biased region" description="Basic and acidic residues" evidence="5">
    <location>
        <begin position="510"/>
        <end position="523"/>
    </location>
</feature>
<dbReference type="PROSITE" id="PS50089">
    <property type="entry name" value="ZF_RING_2"/>
    <property type="match status" value="2"/>
</dbReference>
<evidence type="ECO:0000259" key="6">
    <source>
        <dbReference type="PROSITE" id="PS50089"/>
    </source>
</evidence>
<evidence type="ECO:0000256" key="2">
    <source>
        <dbReference type="ARBA" id="ARBA00022771"/>
    </source>
</evidence>
<reference evidence="7 8" key="1">
    <citation type="submission" date="2024-02" db="EMBL/GenBank/DDBJ databases">
        <authorList>
            <person name="Vignale AGUSTIN F."/>
            <person name="Sosa J E."/>
            <person name="Modenutti C."/>
        </authorList>
    </citation>
    <scope>NUCLEOTIDE SEQUENCE [LARGE SCALE GENOMIC DNA]</scope>
</reference>
<gene>
    <name evidence="7" type="ORF">ILEXP_LOCUS54715</name>
</gene>
<proteinExistence type="predicted"/>
<dbReference type="CDD" id="cd16574">
    <property type="entry name" value="RING-HC_Topors"/>
    <property type="match status" value="2"/>
</dbReference>
<keyword evidence="1" id="KW-0479">Metal-binding</keyword>
<dbReference type="SMART" id="SM00184">
    <property type="entry name" value="RING"/>
    <property type="match status" value="2"/>
</dbReference>
<dbReference type="PANTHER" id="PTHR47361">
    <property type="entry name" value="RING/U-BOX SUPERFAMILY PROTEIN"/>
    <property type="match status" value="1"/>
</dbReference>
<feature type="region of interest" description="Disordered" evidence="5">
    <location>
        <begin position="489"/>
        <end position="553"/>
    </location>
</feature>
<comment type="caution">
    <text evidence="7">The sequence shown here is derived from an EMBL/GenBank/DDBJ whole genome shotgun (WGS) entry which is preliminary data.</text>
</comment>
<sequence length="553" mass="61595">MTSTTSELLFSSPVPKTMSTIIKVDGEELADLLHDLSAQEQTMSTVVKIDDQESTDLLDDLSAQEQTTSTIVKIDGQQPTDLLDDLLGQEQIAVELPQVKCGDGHHGVCAICLSKIILQETALVKGCEHAYCVMCILRWATYKNEPTCPQCKHPFEFLHIHRSLDGSMHDFLFEESVCLLLRASWLKPLVVEDQGEVDDEVEDLYLYEDDGEGLDDVYLASSSSFRIGNRRWGDNGYVRAGRQQARPVSHPNVQGSGAGPSREPKKKEIAKDTVGRRAKRALKREAADKTISTVVKIDDQESTDLLDDLSAQEQTTSTIVKIDSQQPTDLLDDLLGQEQIAVELPQVKCGDGHHGVCAICLSKIILQETALVKGCEHAYCVMCILRWATYKNEPTCPQCKHPFEFLHIHRSLDGSMHDFLFEESVCLLLRASWFKPLVVEDQGEVDDEVEDLYLYEDDGEGLDDVYLASSSSFRIGNRRWGDNGYVRAGRQQARPVSHPNVQGSGAGPSREPKKKEIAKDTVGRRAKRALKREAADKAAAAKHQQHLLRLGRM</sequence>
<feature type="region of interest" description="Disordered" evidence="5">
    <location>
        <begin position="241"/>
        <end position="273"/>
    </location>
</feature>
<keyword evidence="3" id="KW-0862">Zinc</keyword>
<evidence type="ECO:0000313" key="7">
    <source>
        <dbReference type="EMBL" id="CAK9184395.1"/>
    </source>
</evidence>
<protein>
    <recommendedName>
        <fullName evidence="6">RING-type domain-containing protein</fullName>
    </recommendedName>
</protein>
<dbReference type="InterPro" id="IPR001841">
    <property type="entry name" value="Znf_RING"/>
</dbReference>
<dbReference type="GO" id="GO:0008270">
    <property type="term" value="F:zinc ion binding"/>
    <property type="evidence" value="ECO:0007669"/>
    <property type="project" value="UniProtKB-KW"/>
</dbReference>
<dbReference type="InterPro" id="IPR013083">
    <property type="entry name" value="Znf_RING/FYVE/PHD"/>
</dbReference>
<keyword evidence="8" id="KW-1185">Reference proteome</keyword>
<dbReference type="InterPro" id="IPR017907">
    <property type="entry name" value="Znf_RING_CS"/>
</dbReference>
<feature type="compositionally biased region" description="Basic residues" evidence="5">
    <location>
        <begin position="543"/>
        <end position="553"/>
    </location>
</feature>
<dbReference type="Proteomes" id="UP001642360">
    <property type="component" value="Unassembled WGS sequence"/>
</dbReference>
<dbReference type="Gene3D" id="3.30.40.10">
    <property type="entry name" value="Zinc/RING finger domain, C3HC4 (zinc finger)"/>
    <property type="match status" value="2"/>
</dbReference>
<evidence type="ECO:0000256" key="3">
    <source>
        <dbReference type="ARBA" id="ARBA00022833"/>
    </source>
</evidence>
<dbReference type="PANTHER" id="PTHR47361:SF4">
    <property type="entry name" value="RING_U-BOX SUPERFAMILY PROTEIN"/>
    <property type="match status" value="1"/>
</dbReference>
<feature type="domain" description="RING-type" evidence="6">
    <location>
        <begin position="109"/>
        <end position="152"/>
    </location>
</feature>
<name>A0ABC8UTN3_9AQUA</name>
<feature type="domain" description="RING-type" evidence="6">
    <location>
        <begin position="357"/>
        <end position="400"/>
    </location>
</feature>
<evidence type="ECO:0000256" key="5">
    <source>
        <dbReference type="SAM" id="MobiDB-lite"/>
    </source>
</evidence>
<feature type="compositionally biased region" description="Basic and acidic residues" evidence="5">
    <location>
        <begin position="262"/>
        <end position="273"/>
    </location>
</feature>
<dbReference type="AlphaFoldDB" id="A0ABC8UTN3"/>